<dbReference type="GeneID" id="5725374"/>
<evidence type="ECO:0000313" key="3">
    <source>
        <dbReference type="Proteomes" id="UP000006906"/>
    </source>
</evidence>
<dbReference type="InParanoid" id="A0A2K3E267"/>
<keyword evidence="3" id="KW-1185">Reference proteome</keyword>
<sequence length="272" mass="27507">MGATQSSADGVVTVVAAPGQTPSGGLSDGPHDVALLELQAHVARLGEQLQAIKLQGEGPTAWAFTSGGVTSTLPAIGGSPGPKRSQAAPSSGATSTGNAARGASSTSGRAGSSSGNLGGGGARAAQDWLMLGLGLGGSAGAGPTRHTAATAAAAELQAAATEYRRWYAENEAAAARRQAALHSRMGQVAAEARDTVAVLGRVTEANNRTAAVLEQQLRPVAEGVEALAARLEAAAAELRGCRQALRAQQHRQQEAAEKREQRQEPARQESEL</sequence>
<feature type="region of interest" description="Disordered" evidence="1">
    <location>
        <begin position="244"/>
        <end position="272"/>
    </location>
</feature>
<feature type="compositionally biased region" description="Low complexity" evidence="1">
    <location>
        <begin position="90"/>
        <end position="115"/>
    </location>
</feature>
<dbReference type="RefSeq" id="XP_001700021.2">
    <property type="nucleotide sequence ID" value="XM_001699969.2"/>
</dbReference>
<dbReference type="KEGG" id="cre:CHLRE_02g099700v5"/>
<feature type="region of interest" description="Disordered" evidence="1">
    <location>
        <begin position="1"/>
        <end position="30"/>
    </location>
</feature>
<dbReference type="Gramene" id="PNW86881">
    <property type="protein sequence ID" value="PNW86881"/>
    <property type="gene ID" value="CHLRE_02g099700v5"/>
</dbReference>
<evidence type="ECO:0000256" key="1">
    <source>
        <dbReference type="SAM" id="MobiDB-lite"/>
    </source>
</evidence>
<gene>
    <name evidence="2" type="ORF">CHLRE_02g099700v5</name>
</gene>
<dbReference type="ExpressionAtlas" id="A0A2K3E267">
    <property type="expression patterns" value="baseline and differential"/>
</dbReference>
<proteinExistence type="predicted"/>
<feature type="region of interest" description="Disordered" evidence="1">
    <location>
        <begin position="73"/>
        <end position="119"/>
    </location>
</feature>
<dbReference type="OrthoDB" id="549657at2759"/>
<name>A0A2K3E267_CHLRE</name>
<dbReference type="AlphaFoldDB" id="A0A2K3E267"/>
<organism evidence="2 3">
    <name type="scientific">Chlamydomonas reinhardtii</name>
    <name type="common">Chlamydomonas smithii</name>
    <dbReference type="NCBI Taxonomy" id="3055"/>
    <lineage>
        <taxon>Eukaryota</taxon>
        <taxon>Viridiplantae</taxon>
        <taxon>Chlorophyta</taxon>
        <taxon>core chlorophytes</taxon>
        <taxon>Chlorophyceae</taxon>
        <taxon>CS clade</taxon>
        <taxon>Chlamydomonadales</taxon>
        <taxon>Chlamydomonadaceae</taxon>
        <taxon>Chlamydomonas</taxon>
    </lineage>
</organism>
<dbReference type="Proteomes" id="UP000006906">
    <property type="component" value="Chromosome 2"/>
</dbReference>
<protein>
    <submittedName>
        <fullName evidence="2">Uncharacterized protein</fullName>
    </submittedName>
</protein>
<dbReference type="EMBL" id="CM008963">
    <property type="protein sequence ID" value="PNW86881.1"/>
    <property type="molecule type" value="Genomic_DNA"/>
</dbReference>
<dbReference type="PaxDb" id="3055-EDP07717"/>
<reference evidence="2 3" key="1">
    <citation type="journal article" date="2007" name="Science">
        <title>The Chlamydomonas genome reveals the evolution of key animal and plant functions.</title>
        <authorList>
            <person name="Merchant S.S."/>
            <person name="Prochnik S.E."/>
            <person name="Vallon O."/>
            <person name="Harris E.H."/>
            <person name="Karpowicz S.J."/>
            <person name="Witman G.B."/>
            <person name="Terry A."/>
            <person name="Salamov A."/>
            <person name="Fritz-Laylin L.K."/>
            <person name="Marechal-Drouard L."/>
            <person name="Marshall W.F."/>
            <person name="Qu L.H."/>
            <person name="Nelson D.R."/>
            <person name="Sanderfoot A.A."/>
            <person name="Spalding M.H."/>
            <person name="Kapitonov V.V."/>
            <person name="Ren Q."/>
            <person name="Ferris P."/>
            <person name="Lindquist E."/>
            <person name="Shapiro H."/>
            <person name="Lucas S.M."/>
            <person name="Grimwood J."/>
            <person name="Schmutz J."/>
            <person name="Cardol P."/>
            <person name="Cerutti H."/>
            <person name="Chanfreau G."/>
            <person name="Chen C.L."/>
            <person name="Cognat V."/>
            <person name="Croft M.T."/>
            <person name="Dent R."/>
            <person name="Dutcher S."/>
            <person name="Fernandez E."/>
            <person name="Fukuzawa H."/>
            <person name="Gonzalez-Ballester D."/>
            <person name="Gonzalez-Halphen D."/>
            <person name="Hallmann A."/>
            <person name="Hanikenne M."/>
            <person name="Hippler M."/>
            <person name="Inwood W."/>
            <person name="Jabbari K."/>
            <person name="Kalanon M."/>
            <person name="Kuras R."/>
            <person name="Lefebvre P.A."/>
            <person name="Lemaire S.D."/>
            <person name="Lobanov A.V."/>
            <person name="Lohr M."/>
            <person name="Manuell A."/>
            <person name="Meier I."/>
            <person name="Mets L."/>
            <person name="Mittag M."/>
            <person name="Mittelmeier T."/>
            <person name="Moroney J.V."/>
            <person name="Moseley J."/>
            <person name="Napoli C."/>
            <person name="Nedelcu A.M."/>
            <person name="Niyogi K."/>
            <person name="Novoselov S.V."/>
            <person name="Paulsen I.T."/>
            <person name="Pazour G."/>
            <person name="Purton S."/>
            <person name="Ral J.P."/>
            <person name="Riano-Pachon D.M."/>
            <person name="Riekhof W."/>
            <person name="Rymarquis L."/>
            <person name="Schroda M."/>
            <person name="Stern D."/>
            <person name="Umen J."/>
            <person name="Willows R."/>
            <person name="Wilson N."/>
            <person name="Zimmer S.L."/>
            <person name="Allmer J."/>
            <person name="Balk J."/>
            <person name="Bisova K."/>
            <person name="Chen C.J."/>
            <person name="Elias M."/>
            <person name="Gendler K."/>
            <person name="Hauser C."/>
            <person name="Lamb M.R."/>
            <person name="Ledford H."/>
            <person name="Long J.C."/>
            <person name="Minagawa J."/>
            <person name="Page M.D."/>
            <person name="Pan J."/>
            <person name="Pootakham W."/>
            <person name="Roje S."/>
            <person name="Rose A."/>
            <person name="Stahlberg E."/>
            <person name="Terauchi A.M."/>
            <person name="Yang P."/>
            <person name="Ball S."/>
            <person name="Bowler C."/>
            <person name="Dieckmann C.L."/>
            <person name="Gladyshev V.N."/>
            <person name="Green P."/>
            <person name="Jorgensen R."/>
            <person name="Mayfield S."/>
            <person name="Mueller-Roeber B."/>
            <person name="Rajamani S."/>
            <person name="Sayre R.T."/>
            <person name="Brokstein P."/>
            <person name="Dubchak I."/>
            <person name="Goodstein D."/>
            <person name="Hornick L."/>
            <person name="Huang Y.W."/>
            <person name="Jhaveri J."/>
            <person name="Luo Y."/>
            <person name="Martinez D."/>
            <person name="Ngau W.C."/>
            <person name="Otillar B."/>
            <person name="Poliakov A."/>
            <person name="Porter A."/>
            <person name="Szajkowski L."/>
            <person name="Werner G."/>
            <person name="Zhou K."/>
            <person name="Grigoriev I.V."/>
            <person name="Rokhsar D.S."/>
            <person name="Grossman A.R."/>
        </authorList>
    </citation>
    <scope>NUCLEOTIDE SEQUENCE [LARGE SCALE GENOMIC DNA]</scope>
    <source>
        <strain evidence="3">CC-503</strain>
    </source>
</reference>
<evidence type="ECO:0000313" key="2">
    <source>
        <dbReference type="EMBL" id="PNW86881.1"/>
    </source>
</evidence>
<feature type="compositionally biased region" description="Basic and acidic residues" evidence="1">
    <location>
        <begin position="251"/>
        <end position="272"/>
    </location>
</feature>
<accession>A0A2K3E267</accession>